<evidence type="ECO:0000256" key="1">
    <source>
        <dbReference type="SAM" id="MobiDB-lite"/>
    </source>
</evidence>
<dbReference type="InterPro" id="IPR038765">
    <property type="entry name" value="Papain-like_cys_pep_sf"/>
</dbReference>
<comment type="caution">
    <text evidence="3">The sequence shown here is derived from an EMBL/GenBank/DDBJ whole genome shotgun (WGS) entry which is preliminary data.</text>
</comment>
<dbReference type="GO" id="GO:0005737">
    <property type="term" value="C:cytoplasm"/>
    <property type="evidence" value="ECO:0007669"/>
    <property type="project" value="TreeGrafter"/>
</dbReference>
<evidence type="ECO:0000313" key="3">
    <source>
        <dbReference type="EMBL" id="VDI42809.1"/>
    </source>
</evidence>
<evidence type="ECO:0000259" key="2">
    <source>
        <dbReference type="SMART" id="SM00460"/>
    </source>
</evidence>
<dbReference type="Gene3D" id="3.10.620.30">
    <property type="match status" value="1"/>
</dbReference>
<dbReference type="EMBL" id="UYJE01006071">
    <property type="protein sequence ID" value="VDI42809.1"/>
    <property type="molecule type" value="Genomic_DNA"/>
</dbReference>
<dbReference type="PANTHER" id="PTHR46333">
    <property type="entry name" value="CYTOKINESIS PROTEIN 3"/>
    <property type="match status" value="1"/>
</dbReference>
<name>A0A8B6F2Z6_MYTGA</name>
<dbReference type="Pfam" id="PF23265">
    <property type="entry name" value="Ig-like_KY"/>
    <property type="match status" value="5"/>
</dbReference>
<protein>
    <recommendedName>
        <fullName evidence="2">Transglutaminase-like domain-containing protein</fullName>
    </recommendedName>
</protein>
<dbReference type="Pfam" id="PF01841">
    <property type="entry name" value="Transglut_core"/>
    <property type="match status" value="1"/>
</dbReference>
<accession>A0A8B6F2Z6</accession>
<keyword evidence="4" id="KW-1185">Reference proteome</keyword>
<organism evidence="3 4">
    <name type="scientific">Mytilus galloprovincialis</name>
    <name type="common">Mediterranean mussel</name>
    <dbReference type="NCBI Taxonomy" id="29158"/>
    <lineage>
        <taxon>Eukaryota</taxon>
        <taxon>Metazoa</taxon>
        <taxon>Spiralia</taxon>
        <taxon>Lophotrochozoa</taxon>
        <taxon>Mollusca</taxon>
        <taxon>Bivalvia</taxon>
        <taxon>Autobranchia</taxon>
        <taxon>Pteriomorphia</taxon>
        <taxon>Mytilida</taxon>
        <taxon>Mytiloidea</taxon>
        <taxon>Mytilidae</taxon>
        <taxon>Mytilinae</taxon>
        <taxon>Mytilus</taxon>
    </lineage>
</organism>
<feature type="region of interest" description="Disordered" evidence="1">
    <location>
        <begin position="38"/>
        <end position="103"/>
    </location>
</feature>
<feature type="compositionally biased region" description="Low complexity" evidence="1">
    <location>
        <begin position="76"/>
        <end position="87"/>
    </location>
</feature>
<sequence length="1483" mass="168731">MGCIFSGRVEPVVVPKSCKDIVDDGESFKQCVKEYTANEKKRKKELAEESRHRNNYVKMGNFEKKSNSRGENGKASTDSSTVTPSSTRLHSNGESFTMNQEKMTSIDKDAVTYEKKKTGNREMQQKKQTCNTGIAKELHNSNIVKEVNRPNTNNVEKLTKFENKACTKGINDERFRENKIKSMEENSIRKTTLQSQKKKPDDEQRRETGVIVYQNTTDKKQWDFSDIDRHALQVPDHTEMTVETLANHLSKPVQTTLETVRAIYVWITNNIRYNKDALEKGSKGPSDPQVVLKLRTCMCTGYAKLFEALCSYVHVEVKCLHGFTKNSKCSAEKTFTLDTKGDHSWNAVKINEKWFLIDCTWGVQGIDVEESQTDFYFLTDPYHLINTHFPYMTDNPKTSSEWQLLPTPVSINEFSKNIKLTPQAMKWKIYPKSHKHGIIGMTEPLDLILLDTDETLSIIKAVFLNTNNGNREEGGSVFVHKENTSEINIKVRPKSYGKYVLKLYGQTDKNTDTVIMMMEYIIKSLCISDLKPFPQENGLWGIKLEAYDCGLCKGNSVPVLQSVKKETEIRLQTTKRTPAIVKLHSAQNNLNGDEGYAFAESKNDVLIIKVRFPFTDYYKLTLYLKPVVNVSDKFHAMAIFMLDCTEPAVPCIPFPKTFLDTNEFNCTIIEPVYRQIPAGTKIRFRMKSNILQMANISGKRMEKVGDEWIVDITSPNPGEAVNIMGNGCQDGNWCSLFGYETVESSKGIMKNLLGRFMIPCENMKHSIEQCIEQTGDLNNLNNNDSLERSGLTTNTPNVNDPRTKYAKQWGLIPKSHTSFKIRIDDEVEIIAIESMDRLVYAVDFFHESSEFIKLNEYIFLRKEHPDEVRITIRPPSAGTYTVQLFGHIDKESKTYKLLLDYTIVSTMKGGLVVNPYPSHNGVWGILPEAFILGLHNDNAYTISSFHTCNRNLEICFRTEQKVYSLSKLEPANNTLLNGQDYSIFESTEDCLKVKIKFPFQDYYKLTLLFKKFTKETDDGRYFEMANFLIDSREPSKPCMPFPMTFESTQTLSCSLIEPTSRFLPAQSTITFRLKSSIGKTFQLGGEKMERMDDEYIAIVTTPCPGDEFRISGKTEDEDKYWAVYQYEILSKSGKRIDGTDISNIIQESKEWDLVCNYQQKEVPITEIAKQLGIQPLSHKGEVIIVHELVDIKISNMKNCIVSCKATMNRLSNRTDDGLEYIFIRKEKTEEITVTISPPPPGLYHLNIYGHDNSKAKDLPLLLQYTIKSDCIGDIKPFPKTDGLWGFVSDANNYGFQNNGAELVPVMYKVKGEATLCFPTYKIHKRSVKLTSEDNMPDEAKCTLVNSDNHSFNVTLRLPFMGYYKLTIFSETDSKHHKTGTFLIDCTAPANPCLPFPKTFEATQDYNCVLIGPLDGILPANSSVTCRFRSSIVVSATANGQVMTKEGSEWILTTTTPNTGEAFDIAGNLLDRTDYLVLFRYDIR</sequence>
<feature type="region of interest" description="Disordered" evidence="1">
    <location>
        <begin position="188"/>
        <end position="207"/>
    </location>
</feature>
<dbReference type="InterPro" id="IPR052557">
    <property type="entry name" value="CAP/Cytokinesis_protein"/>
</dbReference>
<dbReference type="InterPro" id="IPR056564">
    <property type="entry name" value="Ig-like_KY"/>
</dbReference>
<feature type="compositionally biased region" description="Polar residues" evidence="1">
    <location>
        <begin position="88"/>
        <end position="103"/>
    </location>
</feature>
<dbReference type="Proteomes" id="UP000596742">
    <property type="component" value="Unassembled WGS sequence"/>
</dbReference>
<dbReference type="PANTHER" id="PTHR46333:SF2">
    <property type="entry name" value="CYTOKINESIS PROTEIN 3"/>
    <property type="match status" value="1"/>
</dbReference>
<proteinExistence type="predicted"/>
<feature type="compositionally biased region" description="Basic and acidic residues" evidence="1">
    <location>
        <begin position="61"/>
        <end position="72"/>
    </location>
</feature>
<feature type="domain" description="Transglutaminase-like" evidence="2">
    <location>
        <begin position="291"/>
        <end position="361"/>
    </location>
</feature>
<feature type="compositionally biased region" description="Basic and acidic residues" evidence="1">
    <location>
        <begin position="198"/>
        <end position="207"/>
    </location>
</feature>
<dbReference type="SMART" id="SM00460">
    <property type="entry name" value="TGc"/>
    <property type="match status" value="1"/>
</dbReference>
<dbReference type="OrthoDB" id="6129702at2759"/>
<dbReference type="SUPFAM" id="SSF54001">
    <property type="entry name" value="Cysteine proteinases"/>
    <property type="match status" value="1"/>
</dbReference>
<gene>
    <name evidence="3" type="ORF">MGAL_10B026892</name>
</gene>
<reference evidence="3" key="1">
    <citation type="submission" date="2018-11" db="EMBL/GenBank/DDBJ databases">
        <authorList>
            <person name="Alioto T."/>
            <person name="Alioto T."/>
        </authorList>
    </citation>
    <scope>NUCLEOTIDE SEQUENCE</scope>
</reference>
<dbReference type="InterPro" id="IPR002931">
    <property type="entry name" value="Transglutaminase-like"/>
</dbReference>
<evidence type="ECO:0000313" key="4">
    <source>
        <dbReference type="Proteomes" id="UP000596742"/>
    </source>
</evidence>